<feature type="compositionally biased region" description="Low complexity" evidence="1">
    <location>
        <begin position="21"/>
        <end position="36"/>
    </location>
</feature>
<keyword evidence="3" id="KW-1185">Reference proteome</keyword>
<feature type="compositionally biased region" description="Basic and acidic residues" evidence="1">
    <location>
        <begin position="37"/>
        <end position="60"/>
    </location>
</feature>
<sequence length="329" mass="36012">MSDNLDASARGGGDTALGKGSHSSSALSGPSSSFPSYEERQRQELPKGPEHQTRISPDARRIRWTLNGPLETSISIVQLGREFDPEEVPEPYYLGDKDDHEGNPTWHPFSRSPLSEPKVSSAKLFVNPLDEWDHFWMEVHEDHTEPDATYDPAEVLYEPVPEGDPYPEDQRLLRCCGEDRPLGKGTDLVVRGTGDGGFVTVHDFLSVVHPYLMSRRDEILEAMALDGGRPGKRPFGPETKLIVTWTNPGAVDVQTADEWMRFSKKRGVWRSIVPVSGPGHVVDVDVGGAQEGQAQAPVSMFEAALAQARKAAAERNAPVGTPDSAPKGL</sequence>
<accession>A0AAN6N2C7</accession>
<organism evidence="2 3">
    <name type="scientific">Diplogelasinospora grovesii</name>
    <dbReference type="NCBI Taxonomy" id="303347"/>
    <lineage>
        <taxon>Eukaryota</taxon>
        <taxon>Fungi</taxon>
        <taxon>Dikarya</taxon>
        <taxon>Ascomycota</taxon>
        <taxon>Pezizomycotina</taxon>
        <taxon>Sordariomycetes</taxon>
        <taxon>Sordariomycetidae</taxon>
        <taxon>Sordariales</taxon>
        <taxon>Diplogelasinosporaceae</taxon>
        <taxon>Diplogelasinospora</taxon>
    </lineage>
</organism>
<reference evidence="3" key="1">
    <citation type="journal article" date="2023" name="Mol. Phylogenet. Evol.">
        <title>Genome-scale phylogeny and comparative genomics of the fungal order Sordariales.</title>
        <authorList>
            <person name="Hensen N."/>
            <person name="Bonometti L."/>
            <person name="Westerberg I."/>
            <person name="Brannstrom I.O."/>
            <person name="Guillou S."/>
            <person name="Cros-Aarteil S."/>
            <person name="Calhoun S."/>
            <person name="Haridas S."/>
            <person name="Kuo A."/>
            <person name="Mondo S."/>
            <person name="Pangilinan J."/>
            <person name="Riley R."/>
            <person name="LaButti K."/>
            <person name="Andreopoulos B."/>
            <person name="Lipzen A."/>
            <person name="Chen C."/>
            <person name="Yan M."/>
            <person name="Daum C."/>
            <person name="Ng V."/>
            <person name="Clum A."/>
            <person name="Steindorff A."/>
            <person name="Ohm R.A."/>
            <person name="Martin F."/>
            <person name="Silar P."/>
            <person name="Natvig D.O."/>
            <person name="Lalanne C."/>
            <person name="Gautier V."/>
            <person name="Ament-Velasquez S.L."/>
            <person name="Kruys A."/>
            <person name="Hutchinson M.I."/>
            <person name="Powell A.J."/>
            <person name="Barry K."/>
            <person name="Miller A.N."/>
            <person name="Grigoriev I.V."/>
            <person name="Debuchy R."/>
            <person name="Gladieux P."/>
            <person name="Hiltunen Thoren M."/>
            <person name="Johannesson H."/>
        </authorList>
    </citation>
    <scope>NUCLEOTIDE SEQUENCE [LARGE SCALE GENOMIC DNA]</scope>
    <source>
        <strain evidence="3">CBS 340.73</strain>
    </source>
</reference>
<dbReference type="AlphaFoldDB" id="A0AAN6N2C7"/>
<evidence type="ECO:0000256" key="1">
    <source>
        <dbReference type="SAM" id="MobiDB-lite"/>
    </source>
</evidence>
<dbReference type="Proteomes" id="UP001303473">
    <property type="component" value="Unassembled WGS sequence"/>
</dbReference>
<name>A0AAN6N2C7_9PEZI</name>
<dbReference type="EMBL" id="MU853880">
    <property type="protein sequence ID" value="KAK3936548.1"/>
    <property type="molecule type" value="Genomic_DNA"/>
</dbReference>
<feature type="region of interest" description="Disordered" evidence="1">
    <location>
        <begin position="1"/>
        <end position="60"/>
    </location>
</feature>
<evidence type="ECO:0000313" key="2">
    <source>
        <dbReference type="EMBL" id="KAK3936548.1"/>
    </source>
</evidence>
<evidence type="ECO:0000313" key="3">
    <source>
        <dbReference type="Proteomes" id="UP001303473"/>
    </source>
</evidence>
<gene>
    <name evidence="2" type="ORF">QBC46DRAFT_26649</name>
</gene>
<comment type="caution">
    <text evidence="2">The sequence shown here is derived from an EMBL/GenBank/DDBJ whole genome shotgun (WGS) entry which is preliminary data.</text>
</comment>
<proteinExistence type="predicted"/>
<protein>
    <submittedName>
        <fullName evidence="2">Uncharacterized protein</fullName>
    </submittedName>
</protein>